<evidence type="ECO:0000313" key="1">
    <source>
        <dbReference type="EMBL" id="KAH8013700.1"/>
    </source>
</evidence>
<keyword evidence="2" id="KW-1185">Reference proteome</keyword>
<comment type="caution">
    <text evidence="1">The sequence shown here is derived from an EMBL/GenBank/DDBJ whole genome shotgun (WGS) entry which is preliminary data.</text>
</comment>
<reference evidence="1" key="1">
    <citation type="submission" date="2021-08" db="EMBL/GenBank/DDBJ databases">
        <title>The first chromosome-level gecko genome reveals the dynamic sex chromosomes of Neotropical dwarf geckos (Sphaerodactylidae: Sphaerodactylus).</title>
        <authorList>
            <person name="Pinto B.J."/>
            <person name="Keating S.E."/>
            <person name="Gamble T."/>
        </authorList>
    </citation>
    <scope>NUCLEOTIDE SEQUENCE</scope>
    <source>
        <strain evidence="1">TG3544</strain>
    </source>
</reference>
<gene>
    <name evidence="1" type="ORF">K3G42_021380</name>
</gene>
<proteinExistence type="predicted"/>
<protein>
    <submittedName>
        <fullName evidence="1">Uncharacterized protein</fullName>
    </submittedName>
</protein>
<evidence type="ECO:0000313" key="2">
    <source>
        <dbReference type="Proteomes" id="UP000827872"/>
    </source>
</evidence>
<name>A0ACB8G2G2_9SAUR</name>
<dbReference type="EMBL" id="CM037615">
    <property type="protein sequence ID" value="KAH8013700.1"/>
    <property type="molecule type" value="Genomic_DNA"/>
</dbReference>
<sequence>MLPVKTHKKHAGGGIPFASSLLPFFVSIPSFFFPTLYQSSFTPPLIPSLLLYQCFLLFFSPSLAVLGFILPPFLPSPLVYNLLFLLSPQPFSDTVPQFPPSQYVPFSPPLLHNLSSSHLGSHGDSSRALIVRSSTEEPSPNFPLNC</sequence>
<dbReference type="Proteomes" id="UP000827872">
    <property type="component" value="Linkage Group LG02"/>
</dbReference>
<organism evidence="1 2">
    <name type="scientific">Sphaerodactylus townsendi</name>
    <dbReference type="NCBI Taxonomy" id="933632"/>
    <lineage>
        <taxon>Eukaryota</taxon>
        <taxon>Metazoa</taxon>
        <taxon>Chordata</taxon>
        <taxon>Craniata</taxon>
        <taxon>Vertebrata</taxon>
        <taxon>Euteleostomi</taxon>
        <taxon>Lepidosauria</taxon>
        <taxon>Squamata</taxon>
        <taxon>Bifurcata</taxon>
        <taxon>Gekkota</taxon>
        <taxon>Sphaerodactylidae</taxon>
        <taxon>Sphaerodactylus</taxon>
    </lineage>
</organism>
<accession>A0ACB8G2G2</accession>